<dbReference type="InterPro" id="IPR022398">
    <property type="entry name" value="Peptidase_S8_His-AS"/>
</dbReference>
<feature type="active site" description="Charge relay system" evidence="5 6">
    <location>
        <position position="250"/>
    </location>
</feature>
<dbReference type="PROSITE" id="PS00138">
    <property type="entry name" value="SUBTILASE_SER"/>
    <property type="match status" value="1"/>
</dbReference>
<dbReference type="InterPro" id="IPR050131">
    <property type="entry name" value="Peptidase_S8_subtilisin-like"/>
</dbReference>
<comment type="similarity">
    <text evidence="1 6 7">Belongs to the peptidase S8 family.</text>
</comment>
<dbReference type="Pfam" id="PF00082">
    <property type="entry name" value="Peptidase_S8"/>
    <property type="match status" value="1"/>
</dbReference>
<feature type="chain" id="PRO_5038372032" evidence="9">
    <location>
        <begin position="31"/>
        <end position="1149"/>
    </location>
</feature>
<keyword evidence="3 6" id="KW-0378">Hydrolase</keyword>
<feature type="active site" description="Charge relay system" evidence="5 6">
    <location>
        <position position="468"/>
    </location>
</feature>
<feature type="active site" description="Charge relay system" evidence="5 6">
    <location>
        <position position="282"/>
    </location>
</feature>
<feature type="compositionally biased region" description="Low complexity" evidence="8">
    <location>
        <begin position="26"/>
        <end position="40"/>
    </location>
</feature>
<keyword evidence="9" id="KW-0732">Signal</keyword>
<evidence type="ECO:0000256" key="1">
    <source>
        <dbReference type="ARBA" id="ARBA00011073"/>
    </source>
</evidence>
<accession>A0A5P8KBB7</accession>
<keyword evidence="2 6" id="KW-0645">Protease</keyword>
<evidence type="ECO:0000256" key="9">
    <source>
        <dbReference type="SAM" id="SignalP"/>
    </source>
</evidence>
<feature type="domain" description="Peptidase S8/S53" evidence="10">
    <location>
        <begin position="241"/>
        <end position="514"/>
    </location>
</feature>
<evidence type="ECO:0000256" key="4">
    <source>
        <dbReference type="ARBA" id="ARBA00022825"/>
    </source>
</evidence>
<evidence type="ECO:0000313" key="11">
    <source>
        <dbReference type="EMBL" id="QFR00103.1"/>
    </source>
</evidence>
<evidence type="ECO:0000256" key="6">
    <source>
        <dbReference type="PROSITE-ProRule" id="PRU01240"/>
    </source>
</evidence>
<dbReference type="Proteomes" id="UP000327294">
    <property type="component" value="Chromosome"/>
</dbReference>
<feature type="signal peptide" evidence="9">
    <location>
        <begin position="1"/>
        <end position="30"/>
    </location>
</feature>
<dbReference type="InterPro" id="IPR023828">
    <property type="entry name" value="Peptidase_S8_Ser-AS"/>
</dbReference>
<dbReference type="PROSITE" id="PS51892">
    <property type="entry name" value="SUBTILASE"/>
    <property type="match status" value="1"/>
</dbReference>
<evidence type="ECO:0000259" key="10">
    <source>
        <dbReference type="Pfam" id="PF00082"/>
    </source>
</evidence>
<dbReference type="InterPro" id="IPR036852">
    <property type="entry name" value="Peptidase_S8/S53_dom_sf"/>
</dbReference>
<evidence type="ECO:0000256" key="3">
    <source>
        <dbReference type="ARBA" id="ARBA00022801"/>
    </source>
</evidence>
<dbReference type="AlphaFoldDB" id="A0A5P8KBB7"/>
<dbReference type="PANTHER" id="PTHR43806:SF11">
    <property type="entry name" value="CEREVISIN-RELATED"/>
    <property type="match status" value="1"/>
</dbReference>
<name>A0A5P8KBB7_9ACTN</name>
<dbReference type="EMBL" id="CP045096">
    <property type="protein sequence ID" value="QFR00103.1"/>
    <property type="molecule type" value="Genomic_DNA"/>
</dbReference>
<evidence type="ECO:0000256" key="5">
    <source>
        <dbReference type="PIRSR" id="PIRSR615500-1"/>
    </source>
</evidence>
<dbReference type="PANTHER" id="PTHR43806">
    <property type="entry name" value="PEPTIDASE S8"/>
    <property type="match status" value="1"/>
</dbReference>
<dbReference type="InterPro" id="IPR023827">
    <property type="entry name" value="Peptidase_S8_Asp-AS"/>
</dbReference>
<dbReference type="PROSITE" id="PS00137">
    <property type="entry name" value="SUBTILASE_HIS"/>
    <property type="match status" value="1"/>
</dbReference>
<keyword evidence="12" id="KW-1185">Reference proteome</keyword>
<evidence type="ECO:0000256" key="2">
    <source>
        <dbReference type="ARBA" id="ARBA00022670"/>
    </source>
</evidence>
<proteinExistence type="inferred from homology"/>
<dbReference type="PROSITE" id="PS00136">
    <property type="entry name" value="SUBTILASE_ASP"/>
    <property type="match status" value="1"/>
</dbReference>
<dbReference type="SUPFAM" id="SSF52743">
    <property type="entry name" value="Subtilisin-like"/>
    <property type="match status" value="1"/>
</dbReference>
<evidence type="ECO:0000256" key="7">
    <source>
        <dbReference type="RuleBase" id="RU003355"/>
    </source>
</evidence>
<sequence>MIPLRRARVVCATSCAALALVVAASPPASPSTTASPTTAARAGDAAQTPRGTLLPRAVTLITGDRILVDGDGGLASVVPAEGRADIGFRVEESGEHLYAIPADAERLIAQDKLDLRLFDLRALLDAGYDDTRRAGLPLILGGNTSTSFSASRLGAQPVPEGTVVKKRLPAVQGAAVEVSKKSANELWETLTRPSGSAAAGEQRSAASGIQGIWLDAKVKATLDRSVPQIGAPSAWAAGHTGKGVEVAVLDTGVDSTHPDLAGKIVEARNFTANADAVDHHGHGTHVASTITGSGAASDGKYKGVAPDVGLLIGKVLSDQGEGTSSGILAGMQWAVDQGAKVVNMSLGGADSPGTDPLEAAVNRLSSQHGTLFVIAAGNDGAKGDGLVGSPGSADTALTVGAVDDSDTLATFSSTGPRTGDNAVKPDITAPGVHIAAARADGTALCENACVQPGDGPVDDHHTAASGTSMATPHVAGAAALLASAHPDWSGQRLKRALMASARPGAGQGAFQQGAGRVDVAAALDERVTTEPASVSFGLAVYPHTDDAPVGKTLTYHNGGDEDVVLDLNASTTDRSGRPVNEGTFTVSPEQVTVPAGGTAAVKVVSDTRVGSVNGQLSGTVTASTGSTVVARTPLGVVREDEAYDLTLRHIGADGNLPVTANTSDTLLDVNTGRQYTVFPKADGTSVVHAPLGTYYLKSSISTRRPDGSYQRAVLYRPELVIDKETTLTLDARVAEPLKVTLPDPEATTAYGSLAVRRVIADGQRSWTTYWPGAFDRISFAQIGDGPSVGTLQAMIGGVWASPEADTGGTPPQYHLAYSLPTKPYAGLSRDLDSDDLARVDSTLGASIGSKAAYINSVPYAPDGMTSAGVAILNTAALPRVQVDYVNTDDAVSWGFSVTHTSTFGQIEAMYYSPEQRYRPGRTYRTSYGVGVFGPGLGSSDGRGSFVTGGWGLFRTGDTLRMSLPAFNDGFDHPGVTIGTARTTLVADGTTLVDAPYVPSFRVGVPAGDVGYTLSTELRQTGIHDVSTRIASTWTFRSATVADDTRRIQLLNVRYRPRLAADSSTTAGRPVRVPVAVEGARGGVRSLTVDVSYDMGKTWQRAHVRKDRALLLRPPADAESVSLRAKAVDRKGNTAEQTIIRAFGITPNDD</sequence>
<organism evidence="11 12">
    <name type="scientific">Streptomyces phaeolivaceus</name>
    <dbReference type="NCBI Taxonomy" id="2653200"/>
    <lineage>
        <taxon>Bacteria</taxon>
        <taxon>Bacillati</taxon>
        <taxon>Actinomycetota</taxon>
        <taxon>Actinomycetes</taxon>
        <taxon>Kitasatosporales</taxon>
        <taxon>Streptomycetaceae</taxon>
        <taxon>Streptomyces</taxon>
    </lineage>
</organism>
<dbReference type="Gene3D" id="3.40.50.200">
    <property type="entry name" value="Peptidase S8/S53 domain"/>
    <property type="match status" value="1"/>
</dbReference>
<dbReference type="PRINTS" id="PR00723">
    <property type="entry name" value="SUBTILISIN"/>
</dbReference>
<evidence type="ECO:0000256" key="8">
    <source>
        <dbReference type="SAM" id="MobiDB-lite"/>
    </source>
</evidence>
<evidence type="ECO:0000313" key="12">
    <source>
        <dbReference type="Proteomes" id="UP000327294"/>
    </source>
</evidence>
<keyword evidence="4 6" id="KW-0720">Serine protease</keyword>
<dbReference type="GO" id="GO:0004252">
    <property type="term" value="F:serine-type endopeptidase activity"/>
    <property type="evidence" value="ECO:0007669"/>
    <property type="project" value="UniProtKB-UniRule"/>
</dbReference>
<feature type="region of interest" description="Disordered" evidence="8">
    <location>
        <begin position="26"/>
        <end position="48"/>
    </location>
</feature>
<dbReference type="GO" id="GO:0006508">
    <property type="term" value="P:proteolysis"/>
    <property type="evidence" value="ECO:0007669"/>
    <property type="project" value="UniProtKB-KW"/>
</dbReference>
<gene>
    <name evidence="11" type="ORF">F9278_32535</name>
</gene>
<dbReference type="InterPro" id="IPR000209">
    <property type="entry name" value="Peptidase_S8/S53_dom"/>
</dbReference>
<dbReference type="InterPro" id="IPR015500">
    <property type="entry name" value="Peptidase_S8_subtilisin-rel"/>
</dbReference>
<reference evidence="11 12" key="1">
    <citation type="submission" date="2019-10" db="EMBL/GenBank/DDBJ databases">
        <title>Streptomyces sp. strain GY16 isolated from leaves of Broussonetia papyrifera.</title>
        <authorList>
            <person name="Mo P."/>
        </authorList>
    </citation>
    <scope>NUCLEOTIDE SEQUENCE [LARGE SCALE GENOMIC DNA]</scope>
    <source>
        <strain evidence="11 12">GY16</strain>
    </source>
</reference>
<dbReference type="KEGG" id="sphv:F9278_32535"/>
<protein>
    <submittedName>
        <fullName evidence="11">S8 family serine peptidase</fullName>
    </submittedName>
</protein>